<accession>W7IXA3</accession>
<feature type="transmembrane region" description="Helical" evidence="1">
    <location>
        <begin position="115"/>
        <end position="134"/>
    </location>
</feature>
<dbReference type="AlphaFoldDB" id="W7IXA3"/>
<keyword evidence="3" id="KW-1185">Reference proteome</keyword>
<comment type="caution">
    <text evidence="2">The sequence shown here is derived from an EMBL/GenBank/DDBJ whole genome shotgun (WGS) entry which is preliminary data.</text>
</comment>
<reference evidence="2 3" key="1">
    <citation type="journal article" date="2014" name="Genome Announc.">
        <title>Draft Genome Sequence of the Antitrypanosomally Active Sponge-Associated Bacterium Actinokineospora sp. Strain EG49.</title>
        <authorList>
            <person name="Harjes J."/>
            <person name="Ryu T."/>
            <person name="Abdelmohsen U.R."/>
            <person name="Moitinho-Silva L."/>
            <person name="Horn H."/>
            <person name="Ravasi T."/>
            <person name="Hentschel U."/>
        </authorList>
    </citation>
    <scope>NUCLEOTIDE SEQUENCE [LARGE SCALE GENOMIC DNA]</scope>
    <source>
        <strain evidence="2 3">EG49</strain>
    </source>
</reference>
<gene>
    <name evidence="2" type="ORF">UO65_6082</name>
</gene>
<proteinExistence type="predicted"/>
<name>W7IXA3_9PSEU</name>
<evidence type="ECO:0000313" key="3">
    <source>
        <dbReference type="Proteomes" id="UP000019277"/>
    </source>
</evidence>
<organism evidence="2 3">
    <name type="scientific">Actinokineospora spheciospongiae</name>
    <dbReference type="NCBI Taxonomy" id="909613"/>
    <lineage>
        <taxon>Bacteria</taxon>
        <taxon>Bacillati</taxon>
        <taxon>Actinomycetota</taxon>
        <taxon>Actinomycetes</taxon>
        <taxon>Pseudonocardiales</taxon>
        <taxon>Pseudonocardiaceae</taxon>
        <taxon>Actinokineospora</taxon>
    </lineage>
</organism>
<evidence type="ECO:0000256" key="1">
    <source>
        <dbReference type="SAM" id="Phobius"/>
    </source>
</evidence>
<sequence length="154" mass="15445">MRVPLNLPEPVVKSAVAATVSIVLALAFALAGGLGQWSSAATGLSSASATVVAGASCSSAGPERVRFTQGGGSREALLDACGHAEGEVVDISVGDGEVVHLVSANTGTTFDARPVGVVLMIFAGIAGAGMVELWQRSGRGGRARRDGWTQQGGR</sequence>
<dbReference type="Proteomes" id="UP000019277">
    <property type="component" value="Unassembled WGS sequence"/>
</dbReference>
<keyword evidence="1" id="KW-1133">Transmembrane helix</keyword>
<dbReference type="EMBL" id="AYXG01000232">
    <property type="protein sequence ID" value="EWC58654.1"/>
    <property type="molecule type" value="Genomic_DNA"/>
</dbReference>
<keyword evidence="1" id="KW-0472">Membrane</keyword>
<protein>
    <submittedName>
        <fullName evidence="2">Uncharacterized protein</fullName>
    </submittedName>
</protein>
<dbReference type="RefSeq" id="WP_152552347.1">
    <property type="nucleotide sequence ID" value="NZ_AYXG01000232.1"/>
</dbReference>
<dbReference type="OrthoDB" id="5189203at2"/>
<dbReference type="STRING" id="909613.UO65_6082"/>
<evidence type="ECO:0000313" key="2">
    <source>
        <dbReference type="EMBL" id="EWC58654.1"/>
    </source>
</evidence>
<keyword evidence="1" id="KW-0812">Transmembrane</keyword>